<evidence type="ECO:0000313" key="4">
    <source>
        <dbReference type="Proteomes" id="UP000561438"/>
    </source>
</evidence>
<evidence type="ECO:0000256" key="1">
    <source>
        <dbReference type="SAM" id="MobiDB-lite"/>
    </source>
</evidence>
<keyword evidence="4" id="KW-1185">Reference proteome</keyword>
<gene>
    <name evidence="3" type="ORF">HUV48_03505</name>
</gene>
<comment type="caution">
    <text evidence="3">The sequence shown here is derived from an EMBL/GenBank/DDBJ whole genome shotgun (WGS) entry which is preliminary data.</text>
</comment>
<proteinExistence type="predicted"/>
<dbReference type="EMBL" id="JABWGV010000001">
    <property type="protein sequence ID" value="NVD44083.1"/>
    <property type="molecule type" value="Genomic_DNA"/>
</dbReference>
<dbReference type="AlphaFoldDB" id="A0A850H2E3"/>
<organism evidence="3 4">
    <name type="scientific">Qipengyuania atrilutea</name>
    <dbReference type="NCBI Taxonomy" id="2744473"/>
    <lineage>
        <taxon>Bacteria</taxon>
        <taxon>Pseudomonadati</taxon>
        <taxon>Pseudomonadota</taxon>
        <taxon>Alphaproteobacteria</taxon>
        <taxon>Sphingomonadales</taxon>
        <taxon>Erythrobacteraceae</taxon>
        <taxon>Qipengyuania</taxon>
    </lineage>
</organism>
<name>A0A850H2E3_9SPHN</name>
<feature type="compositionally biased region" description="Basic and acidic residues" evidence="1">
    <location>
        <begin position="209"/>
        <end position="220"/>
    </location>
</feature>
<feature type="signal peptide" evidence="2">
    <location>
        <begin position="1"/>
        <end position="26"/>
    </location>
</feature>
<feature type="region of interest" description="Disordered" evidence="1">
    <location>
        <begin position="40"/>
        <end position="63"/>
    </location>
</feature>
<evidence type="ECO:0008006" key="5">
    <source>
        <dbReference type="Google" id="ProtNLM"/>
    </source>
</evidence>
<dbReference type="RefSeq" id="WP_176266361.1">
    <property type="nucleotide sequence ID" value="NZ_JABWGV010000001.1"/>
</dbReference>
<protein>
    <recommendedName>
        <fullName evidence="5">PepSY domain-containing protein</fullName>
    </recommendedName>
</protein>
<feature type="chain" id="PRO_5032404128" description="PepSY domain-containing protein" evidence="2">
    <location>
        <begin position="27"/>
        <end position="269"/>
    </location>
</feature>
<dbReference type="Proteomes" id="UP000561438">
    <property type="component" value="Unassembled WGS sequence"/>
</dbReference>
<feature type="region of interest" description="Disordered" evidence="1">
    <location>
        <begin position="168"/>
        <end position="269"/>
    </location>
</feature>
<reference evidence="3 4" key="1">
    <citation type="submission" date="2020-06" db="EMBL/GenBank/DDBJ databases">
        <title>Altererythrobacter sp. HHU K3-1.</title>
        <authorList>
            <person name="Zhang D."/>
            <person name="Xue H."/>
        </authorList>
    </citation>
    <scope>NUCLEOTIDE SEQUENCE [LARGE SCALE GENOMIC DNA]</scope>
    <source>
        <strain evidence="3 4">HHU K3-1</strain>
    </source>
</reference>
<accession>A0A850H2E3</accession>
<evidence type="ECO:0000313" key="3">
    <source>
        <dbReference type="EMBL" id="NVD44083.1"/>
    </source>
</evidence>
<feature type="compositionally biased region" description="Basic and acidic residues" evidence="1">
    <location>
        <begin position="42"/>
        <end position="52"/>
    </location>
</feature>
<evidence type="ECO:0000256" key="2">
    <source>
        <dbReference type="SAM" id="SignalP"/>
    </source>
</evidence>
<sequence>MKRRIGKFATVPAMVAAVSLAVPAGAAPLRIDTARTAQEVDTSWHDDAQTAERHRRNRGYRDRGTSVGDVLTGVLIIGGIAAIANAATKNRDRDYRYPERDERYRDYPRTRDSGLDNAAELCLAEIERDQRVENVDSVERTAEGWFVRGRLYDGAPFTCVIGPDGRIDDIDYGASASRDDDEGDYEDRDDREYGLDDGYAAAPAPGQWDDARYEAARRDALVGGPDAPARAEPRDVPTLDGPQPAYPGGPLPGEKGYEEPDTGSIAFAP</sequence>
<keyword evidence="2" id="KW-0732">Signal</keyword>